<dbReference type="InterPro" id="IPR009061">
    <property type="entry name" value="DNA-bd_dom_put_sf"/>
</dbReference>
<dbReference type="PANTHER" id="PTHR30204">
    <property type="entry name" value="REDOX-CYCLING DRUG-SENSING TRANSCRIPTIONAL ACTIVATOR SOXR"/>
    <property type="match status" value="1"/>
</dbReference>
<evidence type="ECO:0000313" key="4">
    <source>
        <dbReference type="Proteomes" id="UP000476934"/>
    </source>
</evidence>
<evidence type="ECO:0000259" key="2">
    <source>
        <dbReference type="PROSITE" id="PS50937"/>
    </source>
</evidence>
<dbReference type="Pfam" id="PF13411">
    <property type="entry name" value="MerR_1"/>
    <property type="match status" value="1"/>
</dbReference>
<evidence type="ECO:0000256" key="1">
    <source>
        <dbReference type="ARBA" id="ARBA00023125"/>
    </source>
</evidence>
<protein>
    <submittedName>
        <fullName evidence="3">MerR family transcriptional regulator</fullName>
    </submittedName>
</protein>
<dbReference type="PANTHER" id="PTHR30204:SF90">
    <property type="entry name" value="HTH-TYPE TRANSCRIPTIONAL ACTIVATOR MTA"/>
    <property type="match status" value="1"/>
</dbReference>
<accession>A0A6M0P6I9</accession>
<dbReference type="InterPro" id="IPR000551">
    <property type="entry name" value="MerR-type_HTH_dom"/>
</dbReference>
<dbReference type="Proteomes" id="UP000476934">
    <property type="component" value="Unassembled WGS sequence"/>
</dbReference>
<reference evidence="3 4" key="1">
    <citation type="submission" date="2020-02" db="EMBL/GenBank/DDBJ databases">
        <authorList>
            <person name="Feng H."/>
        </authorList>
    </citation>
    <scope>NUCLEOTIDE SEQUENCE [LARGE SCALE GENOMIC DNA]</scope>
    <source>
        <strain evidence="3 4">Gsoil 114</strain>
    </source>
</reference>
<sequence length="249" mass="29440">MLYTVKEVSKITKVTVKALHHYHKIGLLLPCKVNEAGYRFYGTKELERLQQILFYRELDFPLKEIKQILNGEHDRLSILNSQKKLLQSRIKKMERLIDTIDQSIWYTAKGEHMDQKEMFKGFNTSEEWTDALQEQNEYLKEHYQYDLLEKNEIDVQEMNESALEAKCFIEKMADALKNGIKHNDGRINKLIDKHIHFLNDHGHQTKAADFAMQTRFFLNDDFHRNMLESQQTGLSYYLCLAAEDFASVQ</sequence>
<feature type="domain" description="HTH merR-type" evidence="2">
    <location>
        <begin position="2"/>
        <end position="71"/>
    </location>
</feature>
<proteinExistence type="predicted"/>
<dbReference type="EMBL" id="JAAIWK010000015">
    <property type="protein sequence ID" value="NEY20334.1"/>
    <property type="molecule type" value="Genomic_DNA"/>
</dbReference>
<keyword evidence="4" id="KW-1185">Reference proteome</keyword>
<dbReference type="GO" id="GO:0003677">
    <property type="term" value="F:DNA binding"/>
    <property type="evidence" value="ECO:0007669"/>
    <property type="project" value="UniProtKB-KW"/>
</dbReference>
<dbReference type="SUPFAM" id="SSF46955">
    <property type="entry name" value="Putative DNA-binding domain"/>
    <property type="match status" value="1"/>
</dbReference>
<dbReference type="SMART" id="SM00422">
    <property type="entry name" value="HTH_MERR"/>
    <property type="match status" value="1"/>
</dbReference>
<dbReference type="GO" id="GO:0003700">
    <property type="term" value="F:DNA-binding transcription factor activity"/>
    <property type="evidence" value="ECO:0007669"/>
    <property type="project" value="InterPro"/>
</dbReference>
<dbReference type="RefSeq" id="WP_025728219.1">
    <property type="nucleotide sequence ID" value="NZ_JAAIWK010000015.1"/>
</dbReference>
<keyword evidence="1" id="KW-0238">DNA-binding</keyword>
<dbReference type="CDD" id="cd01106">
    <property type="entry name" value="HTH_TipAL-Mta"/>
    <property type="match status" value="1"/>
</dbReference>
<dbReference type="AlphaFoldDB" id="A0A6M0P6I9"/>
<comment type="caution">
    <text evidence="3">The sequence shown here is derived from an EMBL/GenBank/DDBJ whole genome shotgun (WGS) entry which is preliminary data.</text>
</comment>
<evidence type="ECO:0000313" key="3">
    <source>
        <dbReference type="EMBL" id="NEY20334.1"/>
    </source>
</evidence>
<dbReference type="PROSITE" id="PS50937">
    <property type="entry name" value="HTH_MERR_2"/>
    <property type="match status" value="1"/>
</dbReference>
<dbReference type="Gene3D" id="1.10.1660.10">
    <property type="match status" value="1"/>
</dbReference>
<dbReference type="InterPro" id="IPR047057">
    <property type="entry name" value="MerR_fam"/>
</dbReference>
<gene>
    <name evidence="3" type="ORF">G4D61_10240</name>
</gene>
<organism evidence="3 4">
    <name type="scientific">Heyndrickxia ginsengihumi</name>
    <dbReference type="NCBI Taxonomy" id="363870"/>
    <lineage>
        <taxon>Bacteria</taxon>
        <taxon>Bacillati</taxon>
        <taxon>Bacillota</taxon>
        <taxon>Bacilli</taxon>
        <taxon>Bacillales</taxon>
        <taxon>Bacillaceae</taxon>
        <taxon>Heyndrickxia</taxon>
    </lineage>
</organism>
<reference evidence="3 4" key="2">
    <citation type="submission" date="2020-03" db="EMBL/GenBank/DDBJ databases">
        <title>Bacillus aquiflavi sp. nov., isolated from yellow water of strong flavor Chinese baijiu in Yibin region of China.</title>
        <authorList>
            <person name="Xie J."/>
        </authorList>
    </citation>
    <scope>NUCLEOTIDE SEQUENCE [LARGE SCALE GENOMIC DNA]</scope>
    <source>
        <strain evidence="3 4">Gsoil 114</strain>
    </source>
</reference>
<name>A0A6M0P6I9_9BACI</name>